<dbReference type="EMBL" id="CAJVQB010113176">
    <property type="protein sequence ID" value="CAG8852547.1"/>
    <property type="molecule type" value="Genomic_DNA"/>
</dbReference>
<gene>
    <name evidence="1" type="ORF">GMARGA_LOCUS41368</name>
</gene>
<proteinExistence type="predicted"/>
<accession>A0ABN7XBK3</accession>
<keyword evidence="2" id="KW-1185">Reference proteome</keyword>
<organism evidence="1 2">
    <name type="scientific">Gigaspora margarita</name>
    <dbReference type="NCBI Taxonomy" id="4874"/>
    <lineage>
        <taxon>Eukaryota</taxon>
        <taxon>Fungi</taxon>
        <taxon>Fungi incertae sedis</taxon>
        <taxon>Mucoromycota</taxon>
        <taxon>Glomeromycotina</taxon>
        <taxon>Glomeromycetes</taxon>
        <taxon>Diversisporales</taxon>
        <taxon>Gigasporaceae</taxon>
        <taxon>Gigaspora</taxon>
    </lineage>
</organism>
<protein>
    <submittedName>
        <fullName evidence="1">33494_t:CDS:1</fullName>
    </submittedName>
</protein>
<evidence type="ECO:0000313" key="1">
    <source>
        <dbReference type="EMBL" id="CAG8852547.1"/>
    </source>
</evidence>
<feature type="non-terminal residue" evidence="1">
    <location>
        <position position="91"/>
    </location>
</feature>
<dbReference type="Proteomes" id="UP000789901">
    <property type="component" value="Unassembled WGS sequence"/>
</dbReference>
<dbReference type="SUPFAM" id="SSF56672">
    <property type="entry name" value="DNA/RNA polymerases"/>
    <property type="match status" value="1"/>
</dbReference>
<name>A0ABN7XBK3_GIGMA</name>
<comment type="caution">
    <text evidence="1">The sequence shown here is derived from an EMBL/GenBank/DDBJ whole genome shotgun (WGS) entry which is preliminary data.</text>
</comment>
<sequence>ELTNSIYGQFWSKPSLFRNYMISLSVTAFGRDYLVKVSDFAESSVEDYYKEKYGTWGNEDVIDEFIRNTDENILLTCCKKYKNLLLKGVDI</sequence>
<evidence type="ECO:0000313" key="2">
    <source>
        <dbReference type="Proteomes" id="UP000789901"/>
    </source>
</evidence>
<reference evidence="1 2" key="1">
    <citation type="submission" date="2021-06" db="EMBL/GenBank/DDBJ databases">
        <authorList>
            <person name="Kallberg Y."/>
            <person name="Tangrot J."/>
            <person name="Rosling A."/>
        </authorList>
    </citation>
    <scope>NUCLEOTIDE SEQUENCE [LARGE SCALE GENOMIC DNA]</scope>
    <source>
        <strain evidence="1 2">120-4 pot B 10/14</strain>
    </source>
</reference>
<dbReference type="InterPro" id="IPR043502">
    <property type="entry name" value="DNA/RNA_pol_sf"/>
</dbReference>
<feature type="non-terminal residue" evidence="1">
    <location>
        <position position="1"/>
    </location>
</feature>